<name>A0A265UPI8_9FLAO</name>
<comment type="caution">
    <text evidence="3">The sequence shown here is derived from an EMBL/GenBank/DDBJ whole genome shotgun (WGS) entry which is preliminary data.</text>
</comment>
<feature type="transmembrane region" description="Helical" evidence="2">
    <location>
        <begin position="115"/>
        <end position="141"/>
    </location>
</feature>
<feature type="transmembrane region" description="Helical" evidence="2">
    <location>
        <begin position="321"/>
        <end position="340"/>
    </location>
</feature>
<keyword evidence="4" id="KW-1185">Reference proteome</keyword>
<dbReference type="GO" id="GO:0005886">
    <property type="term" value="C:plasma membrane"/>
    <property type="evidence" value="ECO:0007669"/>
    <property type="project" value="TreeGrafter"/>
</dbReference>
<dbReference type="PANTHER" id="PTHR11328:SF24">
    <property type="entry name" value="MAJOR FACILITATOR SUPERFAMILY (MFS) PROFILE DOMAIN-CONTAINING PROTEIN"/>
    <property type="match status" value="1"/>
</dbReference>
<dbReference type="AlphaFoldDB" id="A0A265UPI8"/>
<sequence length="476" mass="52790">MSKIKTAAKDKVPLGQKAAFGAGHLVLNLLPGALGIFMFFLLTAFGMDPVLAGLLGGLPRIFDAITDPIMGFISDNTKSKWGRRRPYIFVGAILSGVLFALLWQLDADNSQNYNFWYFLIFSMIFLVGNTMFATPLVGLGYEMTSDYNERTRLMAFSQTIGQIAWMIVPWFWVLIADEDLFATQAIGVRQLSIMVGAVCLILGVLPAIFCRGMDAANMENRKEITLKSLGANLKDLFKGIVEVSKSRPFMKLCGATFLVFNGFQLVASFSFFIIVYYMFNGDFAAAGNWPAWFSTITAVVTAFAVIPIISKIADKYGKRNAFLISTAISIIGYILKWWGFDPGNPWLMFMPIPFMAFGLGGLFTLMMSMTADVCDLDELENGMPRKEGTFGAIYWWMVKMGQALALVLQGFVLKLVGFISDAPTQTAETMTNLRIADIVIPVLTAGIAMLVMWKYSLSEERAREIKAELVARRGEL</sequence>
<feature type="transmembrane region" description="Helical" evidence="2">
    <location>
        <begin position="392"/>
        <end position="413"/>
    </location>
</feature>
<feature type="transmembrane region" description="Helical" evidence="2">
    <location>
        <begin position="346"/>
        <end position="371"/>
    </location>
</feature>
<dbReference type="GO" id="GO:0008643">
    <property type="term" value="P:carbohydrate transport"/>
    <property type="evidence" value="ECO:0007669"/>
    <property type="project" value="InterPro"/>
</dbReference>
<evidence type="ECO:0000256" key="2">
    <source>
        <dbReference type="SAM" id="Phobius"/>
    </source>
</evidence>
<dbReference type="RefSeq" id="WP_094969131.1">
    <property type="nucleotide sequence ID" value="NZ_NGJN01000007.1"/>
</dbReference>
<feature type="transmembrane region" description="Helical" evidence="2">
    <location>
        <begin position="255"/>
        <end position="279"/>
    </location>
</feature>
<feature type="transmembrane region" description="Helical" evidence="2">
    <location>
        <begin position="433"/>
        <end position="453"/>
    </location>
</feature>
<organism evidence="3 4">
    <name type="scientific">Winogradskyella aurantia</name>
    <dbReference type="NCBI Taxonomy" id="1915063"/>
    <lineage>
        <taxon>Bacteria</taxon>
        <taxon>Pseudomonadati</taxon>
        <taxon>Bacteroidota</taxon>
        <taxon>Flavobacteriia</taxon>
        <taxon>Flavobacteriales</taxon>
        <taxon>Flavobacteriaceae</taxon>
        <taxon>Winogradskyella</taxon>
    </lineage>
</organism>
<dbReference type="InterPro" id="IPR036259">
    <property type="entry name" value="MFS_trans_sf"/>
</dbReference>
<feature type="transmembrane region" description="Helical" evidence="2">
    <location>
        <begin position="86"/>
        <end position="103"/>
    </location>
</feature>
<evidence type="ECO:0000313" key="4">
    <source>
        <dbReference type="Proteomes" id="UP000216840"/>
    </source>
</evidence>
<feature type="transmembrane region" description="Helical" evidence="2">
    <location>
        <begin position="21"/>
        <end position="45"/>
    </location>
</feature>
<feature type="transmembrane region" description="Helical" evidence="2">
    <location>
        <begin position="193"/>
        <end position="212"/>
    </location>
</feature>
<reference evidence="3 4" key="1">
    <citation type="submission" date="2017-05" db="EMBL/GenBank/DDBJ databases">
        <title>The draft genome sequence of Idiomarina salinarum WNB302.</title>
        <authorList>
            <person name="Sun Y."/>
            <person name="Chen B."/>
            <person name="Du Z."/>
        </authorList>
    </citation>
    <scope>NUCLEOTIDE SEQUENCE [LARGE SCALE GENOMIC DNA]</scope>
    <source>
        <strain evidence="3 4">WNB302</strain>
    </source>
</reference>
<feature type="transmembrane region" description="Helical" evidence="2">
    <location>
        <begin position="51"/>
        <end position="74"/>
    </location>
</feature>
<dbReference type="Gene3D" id="1.20.1250.20">
    <property type="entry name" value="MFS general substrate transporter like domains"/>
    <property type="match status" value="2"/>
</dbReference>
<evidence type="ECO:0000256" key="1">
    <source>
        <dbReference type="ARBA" id="ARBA00009617"/>
    </source>
</evidence>
<comment type="similarity">
    <text evidence="1">Belongs to the sodium:galactoside symporter (TC 2.A.2) family.</text>
</comment>
<protein>
    <submittedName>
        <fullName evidence="3">MFS transporter</fullName>
    </submittedName>
</protein>
<feature type="transmembrane region" description="Helical" evidence="2">
    <location>
        <begin position="153"/>
        <end position="173"/>
    </location>
</feature>
<dbReference type="Proteomes" id="UP000216840">
    <property type="component" value="Unassembled WGS sequence"/>
</dbReference>
<keyword evidence="2" id="KW-0472">Membrane</keyword>
<keyword evidence="2" id="KW-1133">Transmembrane helix</keyword>
<dbReference type="PANTHER" id="PTHR11328">
    <property type="entry name" value="MAJOR FACILITATOR SUPERFAMILY DOMAIN-CONTAINING PROTEIN"/>
    <property type="match status" value="1"/>
</dbReference>
<feature type="transmembrane region" description="Helical" evidence="2">
    <location>
        <begin position="291"/>
        <end position="309"/>
    </location>
</feature>
<dbReference type="EMBL" id="NGJN01000007">
    <property type="protein sequence ID" value="OZV67210.1"/>
    <property type="molecule type" value="Genomic_DNA"/>
</dbReference>
<dbReference type="InterPro" id="IPR039672">
    <property type="entry name" value="MFS_2"/>
</dbReference>
<gene>
    <name evidence="3" type="ORF">CA834_12900</name>
</gene>
<dbReference type="Pfam" id="PF13347">
    <property type="entry name" value="MFS_2"/>
    <property type="match status" value="1"/>
</dbReference>
<proteinExistence type="inferred from homology"/>
<evidence type="ECO:0000313" key="3">
    <source>
        <dbReference type="EMBL" id="OZV67210.1"/>
    </source>
</evidence>
<dbReference type="GO" id="GO:0015293">
    <property type="term" value="F:symporter activity"/>
    <property type="evidence" value="ECO:0007669"/>
    <property type="project" value="InterPro"/>
</dbReference>
<dbReference type="SUPFAM" id="SSF103473">
    <property type="entry name" value="MFS general substrate transporter"/>
    <property type="match status" value="1"/>
</dbReference>
<accession>A0A265UPI8</accession>
<keyword evidence="2" id="KW-0812">Transmembrane</keyword>
<dbReference type="OrthoDB" id="9764596at2"/>